<name>A0ACA9KIY4_9GLOM</name>
<sequence>MTKFSSTVTILCHILVIRESGHNYHICPADTVNVLVTLQVINPNQRFFGNNQPFLIATLHVTPVFSRFDTRRCPFVICMPNIGPIYC</sequence>
<dbReference type="EMBL" id="CAJVPT010002065">
    <property type="protein sequence ID" value="CAG8474374.1"/>
    <property type="molecule type" value="Genomic_DNA"/>
</dbReference>
<reference evidence="1" key="1">
    <citation type="submission" date="2021-06" db="EMBL/GenBank/DDBJ databases">
        <authorList>
            <person name="Kallberg Y."/>
            <person name="Tangrot J."/>
            <person name="Rosling A."/>
        </authorList>
    </citation>
    <scope>NUCLEOTIDE SEQUENCE</scope>
    <source>
        <strain evidence="1">CL356</strain>
    </source>
</reference>
<evidence type="ECO:0000313" key="2">
    <source>
        <dbReference type="Proteomes" id="UP000789525"/>
    </source>
</evidence>
<proteinExistence type="predicted"/>
<organism evidence="1 2">
    <name type="scientific">Acaulospora colombiana</name>
    <dbReference type="NCBI Taxonomy" id="27376"/>
    <lineage>
        <taxon>Eukaryota</taxon>
        <taxon>Fungi</taxon>
        <taxon>Fungi incertae sedis</taxon>
        <taxon>Mucoromycota</taxon>
        <taxon>Glomeromycotina</taxon>
        <taxon>Glomeromycetes</taxon>
        <taxon>Diversisporales</taxon>
        <taxon>Acaulosporaceae</taxon>
        <taxon>Acaulospora</taxon>
    </lineage>
</organism>
<gene>
    <name evidence="1" type="ORF">ACOLOM_LOCUS1727</name>
</gene>
<evidence type="ECO:0000313" key="1">
    <source>
        <dbReference type="EMBL" id="CAG8474374.1"/>
    </source>
</evidence>
<protein>
    <submittedName>
        <fullName evidence="1">7991_t:CDS:1</fullName>
    </submittedName>
</protein>
<keyword evidence="2" id="KW-1185">Reference proteome</keyword>
<comment type="caution">
    <text evidence="1">The sequence shown here is derived from an EMBL/GenBank/DDBJ whole genome shotgun (WGS) entry which is preliminary data.</text>
</comment>
<dbReference type="Proteomes" id="UP000789525">
    <property type="component" value="Unassembled WGS sequence"/>
</dbReference>
<accession>A0ACA9KIY4</accession>